<dbReference type="InterPro" id="IPR036864">
    <property type="entry name" value="Zn2-C6_fun-type_DNA-bd_sf"/>
</dbReference>
<dbReference type="PROSITE" id="PS50048">
    <property type="entry name" value="ZN2_CY6_FUNGAL_2"/>
    <property type="match status" value="1"/>
</dbReference>
<dbReference type="GO" id="GO:0000981">
    <property type="term" value="F:DNA-binding transcription factor activity, RNA polymerase II-specific"/>
    <property type="evidence" value="ECO:0007669"/>
    <property type="project" value="InterPro"/>
</dbReference>
<dbReference type="Pfam" id="PF00172">
    <property type="entry name" value="Zn_clus"/>
    <property type="match status" value="1"/>
</dbReference>
<organism evidence="3 4">
    <name type="scientific">Mycena rosella</name>
    <name type="common">Pink bonnet</name>
    <name type="synonym">Agaricus rosellus</name>
    <dbReference type="NCBI Taxonomy" id="1033263"/>
    <lineage>
        <taxon>Eukaryota</taxon>
        <taxon>Fungi</taxon>
        <taxon>Dikarya</taxon>
        <taxon>Basidiomycota</taxon>
        <taxon>Agaricomycotina</taxon>
        <taxon>Agaricomycetes</taxon>
        <taxon>Agaricomycetidae</taxon>
        <taxon>Agaricales</taxon>
        <taxon>Marasmiineae</taxon>
        <taxon>Mycenaceae</taxon>
        <taxon>Mycena</taxon>
    </lineage>
</organism>
<dbReference type="EMBL" id="JARKIE010000308">
    <property type="protein sequence ID" value="KAJ7655495.1"/>
    <property type="molecule type" value="Genomic_DNA"/>
</dbReference>
<sequence>MSHPIPPDQTLASLAIRSRVYIACVHCRKRKIKCITAAEAPDRPCERCVRKNIHCEYMSVNQHNALYPAHPSGREGAPPPPPRPAVPDSYMPNSSAQSPPTYRGHNVPGEPFPQVSITHSNLSHYNPANGVLSRSQPFSPTDHLHDPLSRPRYPATVQHPGYAPAASRYPRPPQQYPSQGQGYHVDYSDLFPDPGLNNYNTSSNSRPCICPPGPCYCGGVR</sequence>
<name>A0AAD7G4X0_MYCRO</name>
<feature type="compositionally biased region" description="Low complexity" evidence="1">
    <location>
        <begin position="160"/>
        <end position="169"/>
    </location>
</feature>
<feature type="domain" description="Zn(2)-C6 fungal-type" evidence="2">
    <location>
        <begin position="23"/>
        <end position="57"/>
    </location>
</feature>
<dbReference type="GO" id="GO:0008270">
    <property type="term" value="F:zinc ion binding"/>
    <property type="evidence" value="ECO:0007669"/>
    <property type="project" value="InterPro"/>
</dbReference>
<dbReference type="PROSITE" id="PS00463">
    <property type="entry name" value="ZN2_CY6_FUNGAL_1"/>
    <property type="match status" value="1"/>
</dbReference>
<dbReference type="SMART" id="SM00066">
    <property type="entry name" value="GAL4"/>
    <property type="match status" value="1"/>
</dbReference>
<feature type="compositionally biased region" description="Polar residues" evidence="1">
    <location>
        <begin position="91"/>
        <end position="100"/>
    </location>
</feature>
<comment type="caution">
    <text evidence="3">The sequence shown here is derived from an EMBL/GenBank/DDBJ whole genome shotgun (WGS) entry which is preliminary data.</text>
</comment>
<evidence type="ECO:0000313" key="4">
    <source>
        <dbReference type="Proteomes" id="UP001221757"/>
    </source>
</evidence>
<dbReference type="SUPFAM" id="SSF57701">
    <property type="entry name" value="Zn2/Cys6 DNA-binding domain"/>
    <property type="match status" value="1"/>
</dbReference>
<evidence type="ECO:0000256" key="1">
    <source>
        <dbReference type="SAM" id="MobiDB-lite"/>
    </source>
</evidence>
<feature type="compositionally biased region" description="Polar residues" evidence="1">
    <location>
        <begin position="115"/>
        <end position="139"/>
    </location>
</feature>
<accession>A0AAD7G4X0</accession>
<gene>
    <name evidence="3" type="ORF">B0H17DRAFT_1098864</name>
</gene>
<dbReference type="Proteomes" id="UP001221757">
    <property type="component" value="Unassembled WGS sequence"/>
</dbReference>
<feature type="region of interest" description="Disordered" evidence="1">
    <location>
        <begin position="66"/>
        <end position="180"/>
    </location>
</feature>
<dbReference type="CDD" id="cd00067">
    <property type="entry name" value="GAL4"/>
    <property type="match status" value="1"/>
</dbReference>
<dbReference type="InterPro" id="IPR001138">
    <property type="entry name" value="Zn2Cys6_DnaBD"/>
</dbReference>
<protein>
    <recommendedName>
        <fullName evidence="2">Zn(2)-C6 fungal-type domain-containing protein</fullName>
    </recommendedName>
</protein>
<keyword evidence="4" id="KW-1185">Reference proteome</keyword>
<proteinExistence type="predicted"/>
<dbReference type="AlphaFoldDB" id="A0AAD7G4X0"/>
<evidence type="ECO:0000313" key="3">
    <source>
        <dbReference type="EMBL" id="KAJ7655495.1"/>
    </source>
</evidence>
<dbReference type="Gene3D" id="4.10.240.10">
    <property type="entry name" value="Zn(2)-C6 fungal-type DNA-binding domain"/>
    <property type="match status" value="1"/>
</dbReference>
<evidence type="ECO:0000259" key="2">
    <source>
        <dbReference type="PROSITE" id="PS50048"/>
    </source>
</evidence>
<reference evidence="3" key="1">
    <citation type="submission" date="2023-03" db="EMBL/GenBank/DDBJ databases">
        <title>Massive genome expansion in bonnet fungi (Mycena s.s.) driven by repeated elements and novel gene families across ecological guilds.</title>
        <authorList>
            <consortium name="Lawrence Berkeley National Laboratory"/>
            <person name="Harder C.B."/>
            <person name="Miyauchi S."/>
            <person name="Viragh M."/>
            <person name="Kuo A."/>
            <person name="Thoen E."/>
            <person name="Andreopoulos B."/>
            <person name="Lu D."/>
            <person name="Skrede I."/>
            <person name="Drula E."/>
            <person name="Henrissat B."/>
            <person name="Morin E."/>
            <person name="Kohler A."/>
            <person name="Barry K."/>
            <person name="LaButti K."/>
            <person name="Morin E."/>
            <person name="Salamov A."/>
            <person name="Lipzen A."/>
            <person name="Mereny Z."/>
            <person name="Hegedus B."/>
            <person name="Baldrian P."/>
            <person name="Stursova M."/>
            <person name="Weitz H."/>
            <person name="Taylor A."/>
            <person name="Grigoriev I.V."/>
            <person name="Nagy L.G."/>
            <person name="Martin F."/>
            <person name="Kauserud H."/>
        </authorList>
    </citation>
    <scope>NUCLEOTIDE SEQUENCE</scope>
    <source>
        <strain evidence="3">CBHHK067</strain>
    </source>
</reference>